<sequence>MPLNTVYTLSENLDLTVQAWLDAKGFATEHFTQIDDFIARADLTQPSCVLMQLDSSVQHYAKVISQLTVQNSPMHVVIIESHDTLFSGQHSSTCSSLPFIDLPPDINTLETAVLRAFQLAAKKHKVNTMAHIYCHEFTARELEIAQQLAKKKTITEIAQYLVLSPTTVERYVCRISEKTACQTVDALLALLVDYPPELVMPRAMYL</sequence>
<dbReference type="PATRIC" id="fig|1365257.3.peg.2859"/>
<dbReference type="Gene3D" id="1.10.10.10">
    <property type="entry name" value="Winged helix-like DNA-binding domain superfamily/Winged helix DNA-binding domain"/>
    <property type="match status" value="1"/>
</dbReference>
<dbReference type="InterPro" id="IPR036388">
    <property type="entry name" value="WH-like_DNA-bd_sf"/>
</dbReference>
<organism evidence="2 3">
    <name type="scientific">Pseudoalteromonas luteoviolacea S4060-1</name>
    <dbReference type="NCBI Taxonomy" id="1365257"/>
    <lineage>
        <taxon>Bacteria</taxon>
        <taxon>Pseudomonadati</taxon>
        <taxon>Pseudomonadota</taxon>
        <taxon>Gammaproteobacteria</taxon>
        <taxon>Alteromonadales</taxon>
        <taxon>Pseudoalteromonadaceae</taxon>
        <taxon>Pseudoalteromonas</taxon>
    </lineage>
</organism>
<dbReference type="GO" id="GO:0006355">
    <property type="term" value="P:regulation of DNA-templated transcription"/>
    <property type="evidence" value="ECO:0007669"/>
    <property type="project" value="InterPro"/>
</dbReference>
<dbReference type="SMART" id="SM00421">
    <property type="entry name" value="HTH_LUXR"/>
    <property type="match status" value="1"/>
</dbReference>
<dbReference type="SUPFAM" id="SSF46894">
    <property type="entry name" value="C-terminal effector domain of the bipartite response regulators"/>
    <property type="match status" value="1"/>
</dbReference>
<dbReference type="AlphaFoldDB" id="A0A162CCZ1"/>
<gene>
    <name evidence="2" type="ORF">N478_20840</name>
</gene>
<dbReference type="InterPro" id="IPR000792">
    <property type="entry name" value="Tscrpt_reg_LuxR_C"/>
</dbReference>
<dbReference type="EMBL" id="AUXX01000019">
    <property type="protein sequence ID" value="KZN65881.1"/>
    <property type="molecule type" value="Genomic_DNA"/>
</dbReference>
<comment type="caution">
    <text evidence="2">The sequence shown here is derived from an EMBL/GenBank/DDBJ whole genome shotgun (WGS) entry which is preliminary data.</text>
</comment>
<dbReference type="Pfam" id="PF00196">
    <property type="entry name" value="GerE"/>
    <property type="match status" value="1"/>
</dbReference>
<protein>
    <recommendedName>
        <fullName evidence="1">HTH luxR-type domain-containing protein</fullName>
    </recommendedName>
</protein>
<evidence type="ECO:0000259" key="1">
    <source>
        <dbReference type="SMART" id="SM00421"/>
    </source>
</evidence>
<name>A0A162CCZ1_9GAMM</name>
<dbReference type="Proteomes" id="UP000076661">
    <property type="component" value="Unassembled WGS sequence"/>
</dbReference>
<dbReference type="GO" id="GO:0003677">
    <property type="term" value="F:DNA binding"/>
    <property type="evidence" value="ECO:0007669"/>
    <property type="project" value="InterPro"/>
</dbReference>
<dbReference type="InterPro" id="IPR016032">
    <property type="entry name" value="Sig_transdc_resp-reg_C-effctor"/>
</dbReference>
<accession>A0A162CCZ1</accession>
<reference evidence="2 3" key="1">
    <citation type="submission" date="2013-07" db="EMBL/GenBank/DDBJ databases">
        <title>Comparative Genomic and Metabolomic Analysis of Twelve Strains of Pseudoalteromonas luteoviolacea.</title>
        <authorList>
            <person name="Vynne N.G."/>
            <person name="Mansson M."/>
            <person name="Gram L."/>
        </authorList>
    </citation>
    <scope>NUCLEOTIDE SEQUENCE [LARGE SCALE GENOMIC DNA]</scope>
    <source>
        <strain evidence="2 3">S4060-1</strain>
    </source>
</reference>
<evidence type="ECO:0000313" key="2">
    <source>
        <dbReference type="EMBL" id="KZN65881.1"/>
    </source>
</evidence>
<feature type="domain" description="HTH luxR-type" evidence="1">
    <location>
        <begin position="134"/>
        <end position="191"/>
    </location>
</feature>
<evidence type="ECO:0000313" key="3">
    <source>
        <dbReference type="Proteomes" id="UP000076661"/>
    </source>
</evidence>
<proteinExistence type="predicted"/>